<proteinExistence type="predicted"/>
<evidence type="ECO:0000313" key="2">
    <source>
        <dbReference type="Proteomes" id="UP001148737"/>
    </source>
</evidence>
<organism evidence="1 2">
    <name type="scientific">Lecanicillium saksenae</name>
    <dbReference type="NCBI Taxonomy" id="468837"/>
    <lineage>
        <taxon>Eukaryota</taxon>
        <taxon>Fungi</taxon>
        <taxon>Dikarya</taxon>
        <taxon>Ascomycota</taxon>
        <taxon>Pezizomycotina</taxon>
        <taxon>Sordariomycetes</taxon>
        <taxon>Hypocreomycetidae</taxon>
        <taxon>Hypocreales</taxon>
        <taxon>Cordycipitaceae</taxon>
        <taxon>Lecanicillium</taxon>
    </lineage>
</organism>
<name>A0ACC1QVK8_9HYPO</name>
<dbReference type="Proteomes" id="UP001148737">
    <property type="component" value="Unassembled WGS sequence"/>
</dbReference>
<reference evidence="1" key="1">
    <citation type="submission" date="2022-07" db="EMBL/GenBank/DDBJ databases">
        <title>Genome Sequence of Lecanicillium saksenae.</title>
        <authorList>
            <person name="Buettner E."/>
        </authorList>
    </citation>
    <scope>NUCLEOTIDE SEQUENCE</scope>
    <source>
        <strain evidence="1">VT-O1</strain>
    </source>
</reference>
<dbReference type="EMBL" id="JANAKD010000614">
    <property type="protein sequence ID" value="KAJ3492180.1"/>
    <property type="molecule type" value="Genomic_DNA"/>
</dbReference>
<comment type="caution">
    <text evidence="1">The sequence shown here is derived from an EMBL/GenBank/DDBJ whole genome shotgun (WGS) entry which is preliminary data.</text>
</comment>
<keyword evidence="2" id="KW-1185">Reference proteome</keyword>
<protein>
    <submittedName>
        <fullName evidence="1">Uncharacterized protein</fullName>
    </submittedName>
</protein>
<sequence length="165" mass="17671">MKFAVVSSILVTVVTAAATPTQQDAAAAVPSPVQDGITKDCKTYYKAKSGDSCSAIVDDYGVFTLKDFYKWNPDVGSNCESLLVGYYYCVGVAGTPSKCTVAHPSPTQPGSSCKCSKWYKVNRGDVCTNIEKKFNISNAEFHKLNSGLNKDCSNLQADVNVCVKA</sequence>
<accession>A0ACC1QVK8</accession>
<evidence type="ECO:0000313" key="1">
    <source>
        <dbReference type="EMBL" id="KAJ3492180.1"/>
    </source>
</evidence>
<gene>
    <name evidence="1" type="ORF">NLG97_g5459</name>
</gene>